<dbReference type="GO" id="GO:0004519">
    <property type="term" value="F:endonuclease activity"/>
    <property type="evidence" value="ECO:0007669"/>
    <property type="project" value="InterPro"/>
</dbReference>
<dbReference type="Pfam" id="PF18551">
    <property type="entry name" value="TackOD1"/>
    <property type="match status" value="1"/>
</dbReference>
<dbReference type="Pfam" id="PF04471">
    <property type="entry name" value="Mrr_cat"/>
    <property type="match status" value="1"/>
</dbReference>
<reference evidence="3" key="1">
    <citation type="journal article" date="2020" name="mSystems">
        <title>Genome- and Community-Level Interaction Insights into Carbon Utilization and Element Cycling Functions of Hydrothermarchaeota in Hydrothermal Sediment.</title>
        <authorList>
            <person name="Zhou Z."/>
            <person name="Liu Y."/>
            <person name="Xu W."/>
            <person name="Pan J."/>
            <person name="Luo Z.H."/>
            <person name="Li M."/>
        </authorList>
    </citation>
    <scope>NUCLEOTIDE SEQUENCE [LARGE SCALE GENOMIC DNA]</scope>
    <source>
        <strain evidence="3">SpSt-1182</strain>
    </source>
</reference>
<sequence length="360" mass="41023">MIAAKRRPVKRARRVRLTVRCGPIYSRHAAMCRRGGPAVLNDPRVVRLFEVLTTSENARVEPVFAPRADGWVSYPEVEEQLGVDAAYAARLLEDLCRLGYLRREFHESVQFCPVCNSQDLKLVCRCHKCGSRYLVRKRVLEHKACGLCAPEEEFEREGTRPGGDAGPRFCPKCRSEMTLVGADYEDRGTRYRCGDCTELVEEPVEEWHCRSCRRVFGKAMLRYETLHRYAVNKAQLARLRVERIPKARVRDFLTREGYEVQETVHAVGRSGAEHEIDLLATKRSGPLEHRIVVGFASDEKPVESEEVIKLYAKAYDVNAQDIIMVASPGLSDDARSFAGHYHIRVFDSEQLNRADVELNV</sequence>
<accession>A0A7V0T5G0</accession>
<evidence type="ECO:0000313" key="3">
    <source>
        <dbReference type="EMBL" id="HDQ99288.1"/>
    </source>
</evidence>
<comment type="caution">
    <text evidence="3">The sequence shown here is derived from an EMBL/GenBank/DDBJ whole genome shotgun (WGS) entry which is preliminary data.</text>
</comment>
<dbReference type="AlphaFoldDB" id="A0A7V0T5G0"/>
<dbReference type="InterPro" id="IPR011335">
    <property type="entry name" value="Restrct_endonuc-II-like"/>
</dbReference>
<evidence type="ECO:0000259" key="1">
    <source>
        <dbReference type="Pfam" id="PF04471"/>
    </source>
</evidence>
<dbReference type="SUPFAM" id="SSF52980">
    <property type="entry name" value="Restriction endonuclease-like"/>
    <property type="match status" value="1"/>
</dbReference>
<gene>
    <name evidence="3" type="ORF">ENN51_03255</name>
</gene>
<name>A0A7V0T5G0_UNCW3</name>
<dbReference type="Proteomes" id="UP000885672">
    <property type="component" value="Unassembled WGS sequence"/>
</dbReference>
<dbReference type="GO" id="GO:0009307">
    <property type="term" value="P:DNA restriction-modification system"/>
    <property type="evidence" value="ECO:0007669"/>
    <property type="project" value="InterPro"/>
</dbReference>
<dbReference type="InterPro" id="IPR011856">
    <property type="entry name" value="tRNA_endonuc-like_dom_sf"/>
</dbReference>
<evidence type="ECO:0000259" key="2">
    <source>
        <dbReference type="Pfam" id="PF18551"/>
    </source>
</evidence>
<organism evidence="3">
    <name type="scientific">candidate division WOR-3 bacterium</name>
    <dbReference type="NCBI Taxonomy" id="2052148"/>
    <lineage>
        <taxon>Bacteria</taxon>
        <taxon>Bacteria division WOR-3</taxon>
    </lineage>
</organism>
<feature type="domain" description="Thaumarchaeal output" evidence="2">
    <location>
        <begin position="46"/>
        <end position="231"/>
    </location>
</feature>
<dbReference type="EMBL" id="DSBX01000128">
    <property type="protein sequence ID" value="HDQ99288.1"/>
    <property type="molecule type" value="Genomic_DNA"/>
</dbReference>
<proteinExistence type="predicted"/>
<dbReference type="Gene3D" id="3.40.1350.10">
    <property type="match status" value="1"/>
</dbReference>
<feature type="domain" description="Restriction endonuclease type IV Mrr" evidence="1">
    <location>
        <begin position="249"/>
        <end position="353"/>
    </location>
</feature>
<dbReference type="InterPro" id="IPR007560">
    <property type="entry name" value="Restrct_endonuc_IV_Mrr"/>
</dbReference>
<dbReference type="InterPro" id="IPR040572">
    <property type="entry name" value="TackOD1"/>
</dbReference>
<dbReference type="GO" id="GO:0003677">
    <property type="term" value="F:DNA binding"/>
    <property type="evidence" value="ECO:0007669"/>
    <property type="project" value="InterPro"/>
</dbReference>
<protein>
    <recommendedName>
        <fullName evidence="4">Thaumarchaeal output domain-containing protein</fullName>
    </recommendedName>
</protein>
<evidence type="ECO:0008006" key="4">
    <source>
        <dbReference type="Google" id="ProtNLM"/>
    </source>
</evidence>